<dbReference type="RefSeq" id="WP_059082432.1">
    <property type="nucleotide sequence ID" value="NZ_BCMM01000027.1"/>
</dbReference>
<dbReference type="SUPFAM" id="SSF46785">
    <property type="entry name" value="Winged helix' DNA-binding domain"/>
    <property type="match status" value="1"/>
</dbReference>
<dbReference type="PANTHER" id="PTHR38465">
    <property type="entry name" value="HTH-TYPE TRANSCRIPTIONAL REGULATOR MJ1563-RELATED"/>
    <property type="match status" value="1"/>
</dbReference>
<reference evidence="5 6" key="2">
    <citation type="journal article" date="2016" name="Genome Announc.">
        <title>Draft Genome Sequences of Streptomyces scabiei S58, Streptomyces turgidiscabies T45, and Streptomyces acidiscabies a10, the Pathogens of Potato Common Scab, Isolated in Japan.</title>
        <authorList>
            <person name="Tomihama T."/>
            <person name="Nishi Y."/>
            <person name="Sakai M."/>
            <person name="Ikenaga M."/>
            <person name="Okubo T."/>
            <person name="Ikeda S."/>
        </authorList>
    </citation>
    <scope>NUCLEOTIDE SEQUENCE [LARGE SCALE GENOMIC DNA]</scope>
    <source>
        <strain evidence="5 6">S58</strain>
    </source>
</reference>
<dbReference type="EMBL" id="BCMM01000027">
    <property type="protein sequence ID" value="GAQ64998.1"/>
    <property type="molecule type" value="Genomic_DNA"/>
</dbReference>
<keyword evidence="1" id="KW-0805">Transcription regulation</keyword>
<dbReference type="OrthoDB" id="67158at2"/>
<dbReference type="InterPro" id="IPR000835">
    <property type="entry name" value="HTH_MarR-typ"/>
</dbReference>
<keyword evidence="2" id="KW-0238">DNA-binding</keyword>
<reference evidence="6" key="1">
    <citation type="submission" date="2015-11" db="EMBL/GenBank/DDBJ databases">
        <authorList>
            <consortium name="Cross-ministerial Strategic Innovation Promotion Program (SIP) consortium"/>
            <person name="Tomihama T."/>
            <person name="Ikenaga M."/>
            <person name="Sakai M."/>
            <person name="Okubo T."/>
            <person name="Ikeda S."/>
        </authorList>
    </citation>
    <scope>NUCLEOTIDE SEQUENCE [LARGE SCALE GENOMIC DNA]</scope>
    <source>
        <strain evidence="6">S58</strain>
    </source>
</reference>
<evidence type="ECO:0000256" key="1">
    <source>
        <dbReference type="ARBA" id="ARBA00023015"/>
    </source>
</evidence>
<name>A0A117EF46_STRSC</name>
<keyword evidence="3" id="KW-0804">Transcription</keyword>
<dbReference type="GO" id="GO:0003677">
    <property type="term" value="F:DNA binding"/>
    <property type="evidence" value="ECO:0007669"/>
    <property type="project" value="UniProtKB-KW"/>
</dbReference>
<dbReference type="InterPro" id="IPR036390">
    <property type="entry name" value="WH_DNA-bd_sf"/>
</dbReference>
<dbReference type="InterPro" id="IPR036388">
    <property type="entry name" value="WH-like_DNA-bd_sf"/>
</dbReference>
<evidence type="ECO:0000313" key="6">
    <source>
        <dbReference type="Proteomes" id="UP000067448"/>
    </source>
</evidence>
<dbReference type="InterPro" id="IPR052362">
    <property type="entry name" value="HTH-GbsR_regulator"/>
</dbReference>
<proteinExistence type="predicted"/>
<evidence type="ECO:0000256" key="2">
    <source>
        <dbReference type="ARBA" id="ARBA00023125"/>
    </source>
</evidence>
<reference evidence="6" key="3">
    <citation type="submission" date="2016-02" db="EMBL/GenBank/DDBJ databases">
        <title>Draft genome of pathogenic Streptomyces sp. in Japan.</title>
        <authorList>
            <person name="Tomihama T."/>
            <person name="Ikenaga M."/>
            <person name="Sakai M."/>
            <person name="Okubo T."/>
            <person name="Ikeda S."/>
        </authorList>
    </citation>
    <scope>NUCLEOTIDE SEQUENCE [LARGE SCALE GENOMIC DNA]</scope>
    <source>
        <strain evidence="6">S58</strain>
    </source>
</reference>
<comment type="caution">
    <text evidence="5">The sequence shown here is derived from an EMBL/GenBank/DDBJ whole genome shotgun (WGS) entry which is preliminary data.</text>
</comment>
<evidence type="ECO:0000313" key="5">
    <source>
        <dbReference type="EMBL" id="GAQ64998.1"/>
    </source>
</evidence>
<dbReference type="AlphaFoldDB" id="A0A117EF46"/>
<evidence type="ECO:0000256" key="3">
    <source>
        <dbReference type="ARBA" id="ARBA00023163"/>
    </source>
</evidence>
<protein>
    <submittedName>
        <fullName evidence="5">MarR family protein</fullName>
    </submittedName>
</protein>
<dbReference type="PANTHER" id="PTHR38465:SF2">
    <property type="entry name" value="HTH-TYPE TRANSCRIPTIONAL REGULATOR MMPR5"/>
    <property type="match status" value="1"/>
</dbReference>
<dbReference type="Gene3D" id="1.10.10.10">
    <property type="entry name" value="Winged helix-like DNA-binding domain superfamily/Winged helix DNA-binding domain"/>
    <property type="match status" value="1"/>
</dbReference>
<organism evidence="5 6">
    <name type="scientific">Streptomyces scabiei</name>
    <dbReference type="NCBI Taxonomy" id="1930"/>
    <lineage>
        <taxon>Bacteria</taxon>
        <taxon>Bacillati</taxon>
        <taxon>Actinomycetota</taxon>
        <taxon>Actinomycetes</taxon>
        <taxon>Kitasatosporales</taxon>
        <taxon>Streptomycetaceae</taxon>
        <taxon>Streptomyces</taxon>
    </lineage>
</organism>
<feature type="domain" description="HTH marR-type" evidence="4">
    <location>
        <begin position="28"/>
        <end position="83"/>
    </location>
</feature>
<dbReference type="Gene3D" id="1.10.287.160">
    <property type="entry name" value="HR1 repeat"/>
    <property type="match status" value="1"/>
</dbReference>
<gene>
    <name evidence="5" type="ORF">SsS58_05405</name>
</gene>
<dbReference type="GO" id="GO:0003700">
    <property type="term" value="F:DNA-binding transcription factor activity"/>
    <property type="evidence" value="ECO:0007669"/>
    <property type="project" value="InterPro"/>
</dbReference>
<dbReference type="Pfam" id="PF12802">
    <property type="entry name" value="MarR_2"/>
    <property type="match status" value="1"/>
</dbReference>
<accession>A0A117EF46</accession>
<dbReference type="Proteomes" id="UP000067448">
    <property type="component" value="Unassembled WGS sequence"/>
</dbReference>
<evidence type="ECO:0000259" key="4">
    <source>
        <dbReference type="Pfam" id="PF12802"/>
    </source>
</evidence>
<sequence length="179" mass="19744">MDDEQGRQLREAAERLALTLAQGGMQKTTARVMTALLFSRQETMTANDLCEELQISSGAVSGAVKHLLPIGMIERVPAPGSRRDHYRFREHAWARLMSDQNAMLAVTGDAAAEGIKAAGADSVAGRHLHEMRDFYAFFQREMATLVDRWREQYGAGRSPPRFPSAMVSCHQGSVSSSFS</sequence>